<evidence type="ECO:0000313" key="1">
    <source>
        <dbReference type="EMBL" id="RBP01698.1"/>
    </source>
</evidence>
<dbReference type="InterPro" id="IPR025004">
    <property type="entry name" value="SenN/SenS"/>
</dbReference>
<proteinExistence type="predicted"/>
<name>A0A366EH79_9BACI</name>
<comment type="caution">
    <text evidence="1">The sequence shown here is derived from an EMBL/GenBank/DDBJ whole genome shotgun (WGS) entry which is preliminary data.</text>
</comment>
<dbReference type="Proteomes" id="UP000252254">
    <property type="component" value="Unassembled WGS sequence"/>
</dbReference>
<sequence length="49" mass="5773">MQNKGKMSFETLFAMNREKILNDVHQLAEIEKRIDTRIHATIKDNNQSN</sequence>
<dbReference type="STRING" id="200904.GCA_900168775_01670"/>
<dbReference type="EMBL" id="QNRI01000001">
    <property type="protein sequence ID" value="RBP01698.1"/>
    <property type="molecule type" value="Genomic_DNA"/>
</dbReference>
<reference evidence="1 2" key="1">
    <citation type="submission" date="2018-06" db="EMBL/GenBank/DDBJ databases">
        <title>Genomic Encyclopedia of Type Strains, Phase IV (KMG-IV): sequencing the most valuable type-strain genomes for metagenomic binning, comparative biology and taxonomic classification.</title>
        <authorList>
            <person name="Goeker M."/>
        </authorList>
    </citation>
    <scope>NUCLEOTIDE SEQUENCE [LARGE SCALE GENOMIC DNA]</scope>
    <source>
        <strain evidence="1 2">DSM 15140</strain>
    </source>
</reference>
<gene>
    <name evidence="1" type="ORF">DES48_101441</name>
</gene>
<protein>
    <submittedName>
        <fullName evidence="1">Fur-regulated basic protein B</fullName>
    </submittedName>
</protein>
<evidence type="ECO:0000313" key="2">
    <source>
        <dbReference type="Proteomes" id="UP000252254"/>
    </source>
</evidence>
<dbReference type="Pfam" id="PF13040">
    <property type="entry name" value="Fur_reg_FbpB"/>
    <property type="match status" value="1"/>
</dbReference>
<dbReference type="RefSeq" id="WP_113866486.1">
    <property type="nucleotide sequence ID" value="NZ_BAABQN010000001.1"/>
</dbReference>
<keyword evidence="2" id="KW-1185">Reference proteome</keyword>
<dbReference type="AlphaFoldDB" id="A0A366EH79"/>
<organism evidence="1 2">
    <name type="scientific">Paraliobacillus ryukyuensis</name>
    <dbReference type="NCBI Taxonomy" id="200904"/>
    <lineage>
        <taxon>Bacteria</taxon>
        <taxon>Bacillati</taxon>
        <taxon>Bacillota</taxon>
        <taxon>Bacilli</taxon>
        <taxon>Bacillales</taxon>
        <taxon>Bacillaceae</taxon>
        <taxon>Paraliobacillus</taxon>
    </lineage>
</organism>
<accession>A0A366EH79</accession>